<evidence type="ECO:0000313" key="4">
    <source>
        <dbReference type="Proteomes" id="UP001303647"/>
    </source>
</evidence>
<dbReference type="AlphaFoldDB" id="A0AAN7HB87"/>
<dbReference type="PANTHER" id="PTHR10039:SF14">
    <property type="entry name" value="NACHT DOMAIN-CONTAINING PROTEIN"/>
    <property type="match status" value="1"/>
</dbReference>
<feature type="domain" description="Nephrocystin 3-like N-terminal" evidence="2">
    <location>
        <begin position="17"/>
        <end position="184"/>
    </location>
</feature>
<protein>
    <recommendedName>
        <fullName evidence="2">Nephrocystin 3-like N-terminal domain-containing protein</fullName>
    </recommendedName>
</protein>
<dbReference type="Proteomes" id="UP001303647">
    <property type="component" value="Unassembled WGS sequence"/>
</dbReference>
<comment type="caution">
    <text evidence="3">The sequence shown here is derived from an EMBL/GenBank/DDBJ whole genome shotgun (WGS) entry which is preliminary data.</text>
</comment>
<keyword evidence="1" id="KW-0677">Repeat</keyword>
<gene>
    <name evidence="3" type="ORF">C7999DRAFT_36232</name>
</gene>
<dbReference type="Pfam" id="PF24883">
    <property type="entry name" value="NPHP3_N"/>
    <property type="match status" value="1"/>
</dbReference>
<dbReference type="InterPro" id="IPR056884">
    <property type="entry name" value="NPHP3-like_N"/>
</dbReference>
<accession>A0AAN7HB87</accession>
<evidence type="ECO:0000313" key="3">
    <source>
        <dbReference type="EMBL" id="KAK4243436.1"/>
    </source>
</evidence>
<keyword evidence="4" id="KW-1185">Reference proteome</keyword>
<evidence type="ECO:0000259" key="2">
    <source>
        <dbReference type="Pfam" id="PF24883"/>
    </source>
</evidence>
<sequence length="279" mass="31577">MKKIERNKDAWVDEVHKWILDRKEYAAFTDRSDDGSSIPSCRLRWVKGHAGIRKTMLLIGIIRELSSQPAKLIPYVSYFFCQGINEALNSATATLRSLIWLLLVQQPHLISHLRSKYTNAGASLFGGESAFIALSTTFKSMLKDPNLSPVHFIVDALDELELSTPATTGCLVELATKKLKQPVNVYIEKKLSAFDGKPGYTKAVLDDISVEIRKRAGNTFLWVWFVFQELERTNKFGKLLLNGSDVLAAVKKIPPGLSEVYGRIMDMIDWAFFYAMRRK</sequence>
<organism evidence="3 4">
    <name type="scientific">Corynascus novoguineensis</name>
    <dbReference type="NCBI Taxonomy" id="1126955"/>
    <lineage>
        <taxon>Eukaryota</taxon>
        <taxon>Fungi</taxon>
        <taxon>Dikarya</taxon>
        <taxon>Ascomycota</taxon>
        <taxon>Pezizomycotina</taxon>
        <taxon>Sordariomycetes</taxon>
        <taxon>Sordariomycetidae</taxon>
        <taxon>Sordariales</taxon>
        <taxon>Chaetomiaceae</taxon>
        <taxon>Corynascus</taxon>
    </lineage>
</organism>
<reference evidence="3" key="2">
    <citation type="submission" date="2023-05" db="EMBL/GenBank/DDBJ databases">
        <authorList>
            <consortium name="Lawrence Berkeley National Laboratory"/>
            <person name="Steindorff A."/>
            <person name="Hensen N."/>
            <person name="Bonometti L."/>
            <person name="Westerberg I."/>
            <person name="Brannstrom I.O."/>
            <person name="Guillou S."/>
            <person name="Cros-Aarteil S."/>
            <person name="Calhoun S."/>
            <person name="Haridas S."/>
            <person name="Kuo A."/>
            <person name="Mondo S."/>
            <person name="Pangilinan J."/>
            <person name="Riley R."/>
            <person name="Labutti K."/>
            <person name="Andreopoulos B."/>
            <person name="Lipzen A."/>
            <person name="Chen C."/>
            <person name="Yanf M."/>
            <person name="Daum C."/>
            <person name="Ng V."/>
            <person name="Clum A."/>
            <person name="Ohm R."/>
            <person name="Martin F."/>
            <person name="Silar P."/>
            <person name="Natvig D."/>
            <person name="Lalanne C."/>
            <person name="Gautier V."/>
            <person name="Ament-Velasquez S.L."/>
            <person name="Kruys A."/>
            <person name="Hutchinson M.I."/>
            <person name="Powell A.J."/>
            <person name="Barry K."/>
            <person name="Miller A.N."/>
            <person name="Grigoriev I.V."/>
            <person name="Debuchy R."/>
            <person name="Gladieux P."/>
            <person name="Thoren M.H."/>
            <person name="Johannesson H."/>
        </authorList>
    </citation>
    <scope>NUCLEOTIDE SEQUENCE</scope>
    <source>
        <strain evidence="3">CBS 359.72</strain>
    </source>
</reference>
<name>A0AAN7HB87_9PEZI</name>
<proteinExistence type="predicted"/>
<dbReference type="PANTHER" id="PTHR10039">
    <property type="entry name" value="AMELOGENIN"/>
    <property type="match status" value="1"/>
</dbReference>
<dbReference type="EMBL" id="MU857817">
    <property type="protein sequence ID" value="KAK4243436.1"/>
    <property type="molecule type" value="Genomic_DNA"/>
</dbReference>
<reference evidence="3" key="1">
    <citation type="journal article" date="2023" name="Mol. Phylogenet. Evol.">
        <title>Genome-scale phylogeny and comparative genomics of the fungal order Sordariales.</title>
        <authorList>
            <person name="Hensen N."/>
            <person name="Bonometti L."/>
            <person name="Westerberg I."/>
            <person name="Brannstrom I.O."/>
            <person name="Guillou S."/>
            <person name="Cros-Aarteil S."/>
            <person name="Calhoun S."/>
            <person name="Haridas S."/>
            <person name="Kuo A."/>
            <person name="Mondo S."/>
            <person name="Pangilinan J."/>
            <person name="Riley R."/>
            <person name="LaButti K."/>
            <person name="Andreopoulos B."/>
            <person name="Lipzen A."/>
            <person name="Chen C."/>
            <person name="Yan M."/>
            <person name="Daum C."/>
            <person name="Ng V."/>
            <person name="Clum A."/>
            <person name="Steindorff A."/>
            <person name="Ohm R.A."/>
            <person name="Martin F."/>
            <person name="Silar P."/>
            <person name="Natvig D.O."/>
            <person name="Lalanne C."/>
            <person name="Gautier V."/>
            <person name="Ament-Velasquez S.L."/>
            <person name="Kruys A."/>
            <person name="Hutchinson M.I."/>
            <person name="Powell A.J."/>
            <person name="Barry K."/>
            <person name="Miller A.N."/>
            <person name="Grigoriev I.V."/>
            <person name="Debuchy R."/>
            <person name="Gladieux P."/>
            <person name="Hiltunen Thoren M."/>
            <person name="Johannesson H."/>
        </authorList>
    </citation>
    <scope>NUCLEOTIDE SEQUENCE</scope>
    <source>
        <strain evidence="3">CBS 359.72</strain>
    </source>
</reference>
<evidence type="ECO:0000256" key="1">
    <source>
        <dbReference type="ARBA" id="ARBA00022737"/>
    </source>
</evidence>